<dbReference type="GO" id="GO:0008270">
    <property type="term" value="F:zinc ion binding"/>
    <property type="evidence" value="ECO:0007669"/>
    <property type="project" value="UniProtKB-KW"/>
</dbReference>
<dbReference type="InterPro" id="IPR007527">
    <property type="entry name" value="Znf_SWIM"/>
</dbReference>
<evidence type="ECO:0000313" key="5">
    <source>
        <dbReference type="EMBL" id="MCJ8500262.1"/>
    </source>
</evidence>
<dbReference type="EMBL" id="JALJRB010000005">
    <property type="protein sequence ID" value="MCJ8500262.1"/>
    <property type="molecule type" value="Genomic_DNA"/>
</dbReference>
<sequence>MRFWSRYVPVAERRAKAQRRMTKLQKQGKTIQPVEIDGRTIARTFWGKGWCDHLESFSDYANRLPRGRTYARNGSICHLEILPGRIEAMVSGSELYEVTIAIEPLKAKLWKAIRQQCAGRIGSLLELLRGRFSDQVMAVVTHRTTGLFPQPGEIRLQCSCPDWAVMCKHVAAVLYGVGNRLDDQPELLFCLRGVNAGELIATPVALPTETTDTAADTLADDALADIFGIDLETEAPAESKPTRTPKKSPQPARSKTRQSTATPKRAKKSPPAAPKRSAGRKAVKPTPMKTPTGKSLARLRKQMGLTVAQFATALGVTAPSVYRWEKTPGKLNLQQRPLNALRALQGQPPEKSPKQTGDAPRQE</sequence>
<protein>
    <submittedName>
        <fullName evidence="5">Helix-turn-helix domain-containing protein</fullName>
    </submittedName>
</protein>
<dbReference type="AlphaFoldDB" id="A0AA41UJ74"/>
<proteinExistence type="predicted"/>
<reference evidence="5" key="1">
    <citation type="submission" date="2022-04" db="EMBL/GenBank/DDBJ databases">
        <title>Desulfatitalea alkaliphila sp. nov., a novel anaerobic sulfate-reducing bacterium isolated from terrestrial mud volcano, Taman Peninsula, Russia.</title>
        <authorList>
            <person name="Khomyakova M.A."/>
            <person name="Merkel A.Y."/>
            <person name="Slobodkin A.I."/>
        </authorList>
    </citation>
    <scope>NUCLEOTIDE SEQUENCE</scope>
    <source>
        <strain evidence="5">M08but</strain>
    </source>
</reference>
<evidence type="ECO:0000256" key="1">
    <source>
        <dbReference type="PROSITE-ProRule" id="PRU00325"/>
    </source>
</evidence>
<evidence type="ECO:0000256" key="2">
    <source>
        <dbReference type="SAM" id="MobiDB-lite"/>
    </source>
</evidence>
<keyword evidence="1" id="KW-0862">Zinc</keyword>
<dbReference type="Proteomes" id="UP001165427">
    <property type="component" value="Unassembled WGS sequence"/>
</dbReference>
<dbReference type="CDD" id="cd00093">
    <property type="entry name" value="HTH_XRE"/>
    <property type="match status" value="1"/>
</dbReference>
<evidence type="ECO:0000259" key="4">
    <source>
        <dbReference type="PROSITE" id="PS50966"/>
    </source>
</evidence>
<organism evidence="5 6">
    <name type="scientific">Desulfatitalea alkaliphila</name>
    <dbReference type="NCBI Taxonomy" id="2929485"/>
    <lineage>
        <taxon>Bacteria</taxon>
        <taxon>Pseudomonadati</taxon>
        <taxon>Thermodesulfobacteriota</taxon>
        <taxon>Desulfobacteria</taxon>
        <taxon>Desulfobacterales</taxon>
        <taxon>Desulfosarcinaceae</taxon>
        <taxon>Desulfatitalea</taxon>
    </lineage>
</organism>
<dbReference type="PANTHER" id="PTHR38133">
    <property type="entry name" value="SLR1429 PROTEIN"/>
    <property type="match status" value="1"/>
</dbReference>
<gene>
    <name evidence="5" type="ORF">MRX98_06720</name>
</gene>
<feature type="region of interest" description="Disordered" evidence="2">
    <location>
        <begin position="333"/>
        <end position="363"/>
    </location>
</feature>
<feature type="compositionally biased region" description="Polar residues" evidence="2">
    <location>
        <begin position="251"/>
        <end position="262"/>
    </location>
</feature>
<dbReference type="PROSITE" id="PS50966">
    <property type="entry name" value="ZF_SWIM"/>
    <property type="match status" value="1"/>
</dbReference>
<dbReference type="InterPro" id="IPR001387">
    <property type="entry name" value="Cro/C1-type_HTH"/>
</dbReference>
<dbReference type="Gene3D" id="1.10.260.40">
    <property type="entry name" value="lambda repressor-like DNA-binding domains"/>
    <property type="match status" value="1"/>
</dbReference>
<accession>A0AA41UJ74</accession>
<dbReference type="PANTHER" id="PTHR38133:SF1">
    <property type="entry name" value="SLR1429 PROTEIN"/>
    <property type="match status" value="1"/>
</dbReference>
<evidence type="ECO:0000313" key="6">
    <source>
        <dbReference type="Proteomes" id="UP001165427"/>
    </source>
</evidence>
<name>A0AA41UJ74_9BACT</name>
<dbReference type="Pfam" id="PF04434">
    <property type="entry name" value="SWIM"/>
    <property type="match status" value="1"/>
</dbReference>
<dbReference type="RefSeq" id="WP_246904177.1">
    <property type="nucleotide sequence ID" value="NZ_JALJRB010000005.1"/>
</dbReference>
<dbReference type="GO" id="GO:0003677">
    <property type="term" value="F:DNA binding"/>
    <property type="evidence" value="ECO:0007669"/>
    <property type="project" value="InterPro"/>
</dbReference>
<evidence type="ECO:0000259" key="3">
    <source>
        <dbReference type="PROSITE" id="PS50943"/>
    </source>
</evidence>
<feature type="domain" description="HTH cro/C1-type" evidence="3">
    <location>
        <begin position="296"/>
        <end position="326"/>
    </location>
</feature>
<keyword evidence="6" id="KW-1185">Reference proteome</keyword>
<comment type="caution">
    <text evidence="5">The sequence shown here is derived from an EMBL/GenBank/DDBJ whole genome shotgun (WGS) entry which is preliminary data.</text>
</comment>
<keyword evidence="1" id="KW-0479">Metal-binding</keyword>
<dbReference type="SUPFAM" id="SSF47413">
    <property type="entry name" value="lambda repressor-like DNA-binding domains"/>
    <property type="match status" value="1"/>
</dbReference>
<keyword evidence="1" id="KW-0863">Zinc-finger</keyword>
<feature type="domain" description="SWIM-type" evidence="4">
    <location>
        <begin position="143"/>
        <end position="178"/>
    </location>
</feature>
<feature type="region of interest" description="Disordered" evidence="2">
    <location>
        <begin position="233"/>
        <end position="295"/>
    </location>
</feature>
<dbReference type="Pfam" id="PF01381">
    <property type="entry name" value="HTH_3"/>
    <property type="match status" value="1"/>
</dbReference>
<dbReference type="InterPro" id="IPR010982">
    <property type="entry name" value="Lambda_DNA-bd_dom_sf"/>
</dbReference>
<dbReference type="PROSITE" id="PS50943">
    <property type="entry name" value="HTH_CROC1"/>
    <property type="match status" value="1"/>
</dbReference>